<dbReference type="PANTHER" id="PTHR10809:SF6">
    <property type="entry name" value="AT11025P-RELATED"/>
    <property type="match status" value="1"/>
</dbReference>
<dbReference type="InterPro" id="IPR008962">
    <property type="entry name" value="PapD-like_sf"/>
</dbReference>
<keyword evidence="11" id="KW-1185">Reference proteome</keyword>
<reference evidence="11" key="1">
    <citation type="journal article" date="2019" name="Nat. Commun.">
        <title>Expansion of phycobilisome linker gene families in mesophilic red algae.</title>
        <authorList>
            <person name="Lee J."/>
            <person name="Kim D."/>
            <person name="Bhattacharya D."/>
            <person name="Yoon H.S."/>
        </authorList>
    </citation>
    <scope>NUCLEOTIDE SEQUENCE [LARGE SCALE GENOMIC DNA]</scope>
    <source>
        <strain evidence="11">CCMP 1328</strain>
    </source>
</reference>
<dbReference type="EMBL" id="VRMN01000014">
    <property type="protein sequence ID" value="KAA8491334.1"/>
    <property type="molecule type" value="Genomic_DNA"/>
</dbReference>
<evidence type="ECO:0000259" key="9">
    <source>
        <dbReference type="PROSITE" id="PS50202"/>
    </source>
</evidence>
<feature type="compositionally biased region" description="Polar residues" evidence="7">
    <location>
        <begin position="195"/>
        <end position="212"/>
    </location>
</feature>
<dbReference type="GO" id="GO:0005789">
    <property type="term" value="C:endoplasmic reticulum membrane"/>
    <property type="evidence" value="ECO:0007669"/>
    <property type="project" value="InterPro"/>
</dbReference>
<dbReference type="AlphaFoldDB" id="A0A5J4YKT7"/>
<dbReference type="PANTHER" id="PTHR10809">
    <property type="entry name" value="VESICLE-ASSOCIATED MEMBRANE PROTEIN-ASSOCIATED PROTEIN"/>
    <property type="match status" value="1"/>
</dbReference>
<comment type="caution">
    <text evidence="10">The sequence shown here is derived from an EMBL/GenBank/DDBJ whole genome shotgun (WGS) entry which is preliminary data.</text>
</comment>
<keyword evidence="4 8" id="KW-1133">Transmembrane helix</keyword>
<evidence type="ECO:0000256" key="4">
    <source>
        <dbReference type="ARBA" id="ARBA00022989"/>
    </source>
</evidence>
<dbReference type="Gene3D" id="2.60.40.10">
    <property type="entry name" value="Immunoglobulins"/>
    <property type="match status" value="1"/>
</dbReference>
<feature type="compositionally biased region" description="Low complexity" evidence="7">
    <location>
        <begin position="130"/>
        <end position="151"/>
    </location>
</feature>
<comment type="subcellular location">
    <subcellularLocation>
        <location evidence="1">Membrane</location>
        <topology evidence="1">Single-pass type IV membrane protein</topology>
    </subcellularLocation>
</comment>
<dbReference type="GO" id="GO:0005886">
    <property type="term" value="C:plasma membrane"/>
    <property type="evidence" value="ECO:0007669"/>
    <property type="project" value="TreeGrafter"/>
</dbReference>
<keyword evidence="5 8" id="KW-0472">Membrane</keyword>
<dbReference type="Pfam" id="PF00635">
    <property type="entry name" value="Motile_Sperm"/>
    <property type="match status" value="1"/>
</dbReference>
<evidence type="ECO:0000256" key="7">
    <source>
        <dbReference type="SAM" id="MobiDB-lite"/>
    </source>
</evidence>
<dbReference type="Proteomes" id="UP000324585">
    <property type="component" value="Unassembled WGS sequence"/>
</dbReference>
<accession>A0A5J4YKT7</accession>
<feature type="region of interest" description="Disordered" evidence="7">
    <location>
        <begin position="127"/>
        <end position="212"/>
    </location>
</feature>
<feature type="compositionally biased region" description="Basic and acidic residues" evidence="7">
    <location>
        <begin position="176"/>
        <end position="187"/>
    </location>
</feature>
<dbReference type="GO" id="GO:0061817">
    <property type="term" value="P:endoplasmic reticulum-plasma membrane tethering"/>
    <property type="evidence" value="ECO:0007669"/>
    <property type="project" value="TreeGrafter"/>
</dbReference>
<keyword evidence="6" id="KW-0175">Coiled coil</keyword>
<evidence type="ECO:0000256" key="1">
    <source>
        <dbReference type="ARBA" id="ARBA00004211"/>
    </source>
</evidence>
<dbReference type="PROSITE" id="PS50202">
    <property type="entry name" value="MSP"/>
    <property type="match status" value="1"/>
</dbReference>
<evidence type="ECO:0000313" key="10">
    <source>
        <dbReference type="EMBL" id="KAA8491334.1"/>
    </source>
</evidence>
<proteinExistence type="inferred from homology"/>
<comment type="similarity">
    <text evidence="2">Belongs to the VAMP-associated protein (VAP) (TC 9.B.17) family.</text>
</comment>
<dbReference type="GO" id="GO:0090158">
    <property type="term" value="P:endoplasmic reticulum membrane organization"/>
    <property type="evidence" value="ECO:0007669"/>
    <property type="project" value="TreeGrafter"/>
</dbReference>
<evidence type="ECO:0000256" key="3">
    <source>
        <dbReference type="ARBA" id="ARBA00022692"/>
    </source>
</evidence>
<evidence type="ECO:0000313" key="11">
    <source>
        <dbReference type="Proteomes" id="UP000324585"/>
    </source>
</evidence>
<evidence type="ECO:0000256" key="6">
    <source>
        <dbReference type="SAM" id="Coils"/>
    </source>
</evidence>
<name>A0A5J4YKT7_PORPP</name>
<evidence type="ECO:0000256" key="8">
    <source>
        <dbReference type="SAM" id="Phobius"/>
    </source>
</evidence>
<dbReference type="OrthoDB" id="264603at2759"/>
<protein>
    <submittedName>
        <fullName evidence="10">Vesicle-associated protein 1-2</fullName>
    </submittedName>
</protein>
<organism evidence="10 11">
    <name type="scientific">Porphyridium purpureum</name>
    <name type="common">Red alga</name>
    <name type="synonym">Porphyridium cruentum</name>
    <dbReference type="NCBI Taxonomy" id="35688"/>
    <lineage>
        <taxon>Eukaryota</taxon>
        <taxon>Rhodophyta</taxon>
        <taxon>Bangiophyceae</taxon>
        <taxon>Porphyridiales</taxon>
        <taxon>Porphyridiaceae</taxon>
        <taxon>Porphyridium</taxon>
    </lineage>
</organism>
<dbReference type="InterPro" id="IPR013783">
    <property type="entry name" value="Ig-like_fold"/>
</dbReference>
<keyword evidence="3 8" id="KW-0812">Transmembrane</keyword>
<dbReference type="SUPFAM" id="SSF49354">
    <property type="entry name" value="PapD-like"/>
    <property type="match status" value="1"/>
</dbReference>
<sequence>MEALLDVSPDELTFYVAPGKSCTSLIHLRSQVSERVAFKVKTNNARQYFVKPNQGVLRPMEELEIIVRFEAVHEISHAILSASDKFLIQTTRLVAGDLTTIWDTQDKSEIFSKKLKAVLVQQVDATQPQAVQPSAEPAADAASEGASVDAVPALPQQPQHAAIRSTHSEPAPSGGEMRHDLSARTDLGDDDAPSFFQSSSVGSHTPESTLADTSNLSAADRLAKLEKKAKDLSIKSKRNSSNVELLSAKQAHLEKSVQELGAFQTTSSQDLDVLRRAVDTLSSAPPAGTSTDDPLWSSLSNRLQALEDKVERESRERGAEFAAREVSLSEMRDQILDMDRNLSDAREKSAAAAGLGQALLKLETAVTGLQQGERDTAEQLAALRAAVLQLGSSSETVSRELDMTAGIAPVAPVLGITREEGDQILSQLEKLRKQVADIPQQSEIQAVNEKPSDDALEPEVLMLRSRLDKMEAASAEGGATPGWLVPVLILLGAIICYALLKSMK</sequence>
<evidence type="ECO:0000256" key="5">
    <source>
        <dbReference type="ARBA" id="ARBA00023136"/>
    </source>
</evidence>
<dbReference type="InterPro" id="IPR016763">
    <property type="entry name" value="VAP"/>
</dbReference>
<gene>
    <name evidence="10" type="ORF">FVE85_7755</name>
</gene>
<feature type="coiled-coil region" evidence="6">
    <location>
        <begin position="296"/>
        <end position="348"/>
    </location>
</feature>
<feature type="domain" description="MSP" evidence="9">
    <location>
        <begin position="4"/>
        <end position="120"/>
    </location>
</feature>
<feature type="transmembrane region" description="Helical" evidence="8">
    <location>
        <begin position="483"/>
        <end position="500"/>
    </location>
</feature>
<dbReference type="InterPro" id="IPR000535">
    <property type="entry name" value="MSP_dom"/>
</dbReference>
<evidence type="ECO:0000256" key="2">
    <source>
        <dbReference type="ARBA" id="ARBA00008932"/>
    </source>
</evidence>